<protein>
    <submittedName>
        <fullName evidence="3">Uncharacterized protein</fullName>
    </submittedName>
</protein>
<keyword evidence="1" id="KW-1133">Transmembrane helix</keyword>
<reference evidence="3" key="1">
    <citation type="submission" date="2016-11" db="UniProtKB">
        <authorList>
            <consortium name="WormBaseParasite"/>
        </authorList>
    </citation>
    <scope>IDENTIFICATION</scope>
</reference>
<keyword evidence="1" id="KW-0472">Membrane</keyword>
<sequence>MLEFYQTTRHSLPDIDTSASCYVAELPDDPKRVSRVVEDHFSLLFHGNRSHEKSSMHPTDNAFVKIKDTVSKTVKGLRRRSREIRDDLKKAPSEIRAIKNASTESFRGFVNALKNENKVPKKMNIEETVEALFEVAMMLGCFWVGALLGNMLGLPLTWLKPLVDVPSIVLVNYFFVPLVFFVWKIDLPREHLLLLAGVQGLLLGYVFNEYSDPNLFPLGILHALLNAATLRFCSEQSENYHKKFFVFLLSLSFFPLMVVSRFAGHHFLFSLLCNGFYVAGVYAVFQLRFNEVHTGRTHQTLFKVAYLTVALYVQTLMRLQFGVKRAIRLPGAKTEL</sequence>
<keyword evidence="2" id="KW-1185">Reference proteome</keyword>
<name>A0A1I8ABZ9_9BILA</name>
<feature type="transmembrane region" description="Helical" evidence="1">
    <location>
        <begin position="269"/>
        <end position="289"/>
    </location>
</feature>
<dbReference type="AlphaFoldDB" id="A0A1I8ABZ9"/>
<proteinExistence type="predicted"/>
<feature type="transmembrane region" description="Helical" evidence="1">
    <location>
        <begin position="192"/>
        <end position="208"/>
    </location>
</feature>
<dbReference type="Proteomes" id="UP000095287">
    <property type="component" value="Unplaced"/>
</dbReference>
<feature type="transmembrane region" description="Helical" evidence="1">
    <location>
        <begin position="244"/>
        <end position="263"/>
    </location>
</feature>
<accession>A0A1I8ABZ9</accession>
<feature type="transmembrane region" description="Helical" evidence="1">
    <location>
        <begin position="165"/>
        <end position="185"/>
    </location>
</feature>
<evidence type="ECO:0000313" key="3">
    <source>
        <dbReference type="WBParaSite" id="L893_g4353.t1"/>
    </source>
</evidence>
<evidence type="ECO:0000256" key="1">
    <source>
        <dbReference type="SAM" id="Phobius"/>
    </source>
</evidence>
<evidence type="ECO:0000313" key="2">
    <source>
        <dbReference type="Proteomes" id="UP000095287"/>
    </source>
</evidence>
<keyword evidence="1" id="KW-0812">Transmembrane</keyword>
<feature type="transmembrane region" description="Helical" evidence="1">
    <location>
        <begin position="131"/>
        <end position="153"/>
    </location>
</feature>
<dbReference type="WBParaSite" id="L893_g4353.t1">
    <property type="protein sequence ID" value="L893_g4353.t1"/>
    <property type="gene ID" value="L893_g4353"/>
</dbReference>
<feature type="transmembrane region" description="Helical" evidence="1">
    <location>
        <begin position="214"/>
        <end position="232"/>
    </location>
</feature>
<organism evidence="2 3">
    <name type="scientific">Steinernema glaseri</name>
    <dbReference type="NCBI Taxonomy" id="37863"/>
    <lineage>
        <taxon>Eukaryota</taxon>
        <taxon>Metazoa</taxon>
        <taxon>Ecdysozoa</taxon>
        <taxon>Nematoda</taxon>
        <taxon>Chromadorea</taxon>
        <taxon>Rhabditida</taxon>
        <taxon>Tylenchina</taxon>
        <taxon>Panagrolaimomorpha</taxon>
        <taxon>Strongyloidoidea</taxon>
        <taxon>Steinernematidae</taxon>
        <taxon>Steinernema</taxon>
    </lineage>
</organism>